<comment type="subcellular location">
    <subcellularLocation>
        <location evidence="1">Preautophagosomal structure</location>
    </subcellularLocation>
</comment>
<protein>
    <submittedName>
        <fullName evidence="6">Autophagy-related protein 13</fullName>
    </submittedName>
</protein>
<dbReference type="GO" id="GO:0005829">
    <property type="term" value="C:cytosol"/>
    <property type="evidence" value="ECO:0007669"/>
    <property type="project" value="TreeGrafter"/>
</dbReference>
<feature type="region of interest" description="Disordered" evidence="4">
    <location>
        <begin position="232"/>
        <end position="315"/>
    </location>
</feature>
<feature type="compositionally biased region" description="Polar residues" evidence="4">
    <location>
        <begin position="244"/>
        <end position="259"/>
    </location>
</feature>
<dbReference type="WBParaSite" id="Pan_g18145.t1">
    <property type="protein sequence ID" value="Pan_g18145.t1"/>
    <property type="gene ID" value="Pan_g18145"/>
</dbReference>
<keyword evidence="3" id="KW-0072">Autophagy</keyword>
<organism evidence="5 6">
    <name type="scientific">Panagrellus redivivus</name>
    <name type="common">Microworm</name>
    <dbReference type="NCBI Taxonomy" id="6233"/>
    <lineage>
        <taxon>Eukaryota</taxon>
        <taxon>Metazoa</taxon>
        <taxon>Ecdysozoa</taxon>
        <taxon>Nematoda</taxon>
        <taxon>Chromadorea</taxon>
        <taxon>Rhabditida</taxon>
        <taxon>Tylenchina</taxon>
        <taxon>Panagrolaimomorpha</taxon>
        <taxon>Panagrolaimoidea</taxon>
        <taxon>Panagrolaimidae</taxon>
        <taxon>Panagrellus</taxon>
    </lineage>
</organism>
<name>A0A7E4V9F6_PANRE</name>
<keyword evidence="5" id="KW-1185">Reference proteome</keyword>
<evidence type="ECO:0000256" key="3">
    <source>
        <dbReference type="ARBA" id="ARBA00023006"/>
    </source>
</evidence>
<dbReference type="Gene3D" id="3.30.900.10">
    <property type="entry name" value="HORMA domain"/>
    <property type="match status" value="1"/>
</dbReference>
<proteinExistence type="inferred from homology"/>
<feature type="compositionally biased region" description="Acidic residues" evidence="4">
    <location>
        <begin position="405"/>
        <end position="418"/>
    </location>
</feature>
<reference evidence="5" key="1">
    <citation type="journal article" date="2013" name="Genetics">
        <title>The draft genome and transcriptome of Panagrellus redivivus are shaped by the harsh demands of a free-living lifestyle.</title>
        <authorList>
            <person name="Srinivasan J."/>
            <person name="Dillman A.R."/>
            <person name="Macchietto M.G."/>
            <person name="Heikkinen L."/>
            <person name="Lakso M."/>
            <person name="Fracchia K.M."/>
            <person name="Antoshechkin I."/>
            <person name="Mortazavi A."/>
            <person name="Wong G."/>
            <person name="Sternberg P.W."/>
        </authorList>
    </citation>
    <scope>NUCLEOTIDE SEQUENCE [LARGE SCALE GENOMIC DNA]</scope>
    <source>
        <strain evidence="5">MT8872</strain>
    </source>
</reference>
<dbReference type="GO" id="GO:1990316">
    <property type="term" value="C:Atg1/ULK1 kinase complex"/>
    <property type="evidence" value="ECO:0007669"/>
    <property type="project" value="TreeGrafter"/>
</dbReference>
<dbReference type="Proteomes" id="UP000492821">
    <property type="component" value="Unassembled WGS sequence"/>
</dbReference>
<dbReference type="GO" id="GO:0034497">
    <property type="term" value="P:protein localization to phagophore assembly site"/>
    <property type="evidence" value="ECO:0007669"/>
    <property type="project" value="TreeGrafter"/>
</dbReference>
<dbReference type="GO" id="GO:0034727">
    <property type="term" value="P:piecemeal microautophagy of the nucleus"/>
    <property type="evidence" value="ECO:0007669"/>
    <property type="project" value="TreeGrafter"/>
</dbReference>
<dbReference type="PANTHER" id="PTHR13430:SF4">
    <property type="entry name" value="AUTOPHAGY-RELATED PROTEIN 13"/>
    <property type="match status" value="1"/>
</dbReference>
<dbReference type="PANTHER" id="PTHR13430">
    <property type="match status" value="1"/>
</dbReference>
<dbReference type="GO" id="GO:0000407">
    <property type="term" value="C:phagophore assembly site"/>
    <property type="evidence" value="ECO:0007669"/>
    <property type="project" value="UniProtKB-SubCell"/>
</dbReference>
<evidence type="ECO:0000313" key="6">
    <source>
        <dbReference type="WBParaSite" id="Pan_g18145.t1"/>
    </source>
</evidence>
<reference evidence="6" key="2">
    <citation type="submission" date="2020-10" db="UniProtKB">
        <authorList>
            <consortium name="WormBaseParasite"/>
        </authorList>
    </citation>
    <scope>IDENTIFICATION</scope>
</reference>
<feature type="compositionally biased region" description="Low complexity" evidence="4">
    <location>
        <begin position="276"/>
        <end position="307"/>
    </location>
</feature>
<dbReference type="AlphaFoldDB" id="A0A7E4V9F6"/>
<dbReference type="InterPro" id="IPR040182">
    <property type="entry name" value="ATG13"/>
</dbReference>
<dbReference type="InterPro" id="IPR036570">
    <property type="entry name" value="HORMA_dom_sf"/>
</dbReference>
<comment type="similarity">
    <text evidence="2">Belongs to the ATG13 family. Metazoan subfamily.</text>
</comment>
<evidence type="ECO:0000256" key="1">
    <source>
        <dbReference type="ARBA" id="ARBA00004329"/>
    </source>
</evidence>
<evidence type="ECO:0000256" key="2">
    <source>
        <dbReference type="ARBA" id="ARBA00007341"/>
    </source>
</evidence>
<sequence length="515" mass="56841">MADSAEKDPEYTLFCQYARNFSTRVIHSIVQARMGETVSHACVVTPNPRTWFSVEVDEIGETSAYLKSHVKQYPPFVKSLNIDFILYLPSGEVLPLETWSIAMGPPDKDDLGSYMQNQTYFALSQLLRSAIAASRVTPAYRYYVKDQSADNYVITYRVYSGEPDLTLLGQGSKSITLGEVNTKFGTIMLNLNYRTNMELNPIPYDNVYSQSVSCVNPAGEAHIMRRHSTMPVMGTRQDSCHKLSPTSPGVPQFSTSPGSQEFPFGSQESQGKLGRSPSSSVSSTTSAQTALKSSKSSPQASSSFPQRNSRRARLRNNSFPFASLLYDSQYSDDERLPKVDEDADLGNIGGLRHRSSPAGGNTKLRTSPSAPGFIDEVTENMSIKESKSSASLASSKRSIENVIEEKDETPEAETEVESEATIKSEKPEEAKDPGSEDDMESSDDSYVKVYSYSPSEDLGEDLTEFVKEVRIAPTDLGSFTNAQTSALKDQLNVFKERAVEFDTFIARLKDSDDVC</sequence>
<feature type="compositionally biased region" description="Basic and acidic residues" evidence="4">
    <location>
        <begin position="420"/>
        <end position="434"/>
    </location>
</feature>
<feature type="region of interest" description="Disordered" evidence="4">
    <location>
        <begin position="341"/>
        <end position="445"/>
    </location>
</feature>
<accession>A0A7E4V9F6</accession>
<dbReference type="GO" id="GO:0000423">
    <property type="term" value="P:mitophagy"/>
    <property type="evidence" value="ECO:0007669"/>
    <property type="project" value="TreeGrafter"/>
</dbReference>
<evidence type="ECO:0000313" key="5">
    <source>
        <dbReference type="Proteomes" id="UP000492821"/>
    </source>
</evidence>
<evidence type="ECO:0000256" key="4">
    <source>
        <dbReference type="SAM" id="MobiDB-lite"/>
    </source>
</evidence>